<dbReference type="EMBL" id="FOAN01000004">
    <property type="protein sequence ID" value="SEL54812.1"/>
    <property type="molecule type" value="Genomic_DNA"/>
</dbReference>
<proteinExistence type="predicted"/>
<accession>A0A1H7R3W7</accession>
<reference evidence="2" key="1">
    <citation type="submission" date="2016-10" db="EMBL/GenBank/DDBJ databases">
        <authorList>
            <person name="Varghese N."/>
            <person name="Submissions S."/>
        </authorList>
    </citation>
    <scope>NUCLEOTIDE SEQUENCE [LARGE SCALE GENOMIC DNA]</scope>
    <source>
        <strain evidence="2">LMG 26383,CCUG 61248,R- 45681</strain>
    </source>
</reference>
<gene>
    <name evidence="1" type="ORF">SAMN04515666_104234</name>
</gene>
<evidence type="ECO:0000313" key="2">
    <source>
        <dbReference type="Proteomes" id="UP000199664"/>
    </source>
</evidence>
<dbReference type="RefSeq" id="WP_091835108.1">
    <property type="nucleotide sequence ID" value="NZ_FOAN01000004.1"/>
</dbReference>
<keyword evidence="2" id="KW-1185">Reference proteome</keyword>
<dbReference type="STRING" id="1036779.SAMN04515666_104234"/>
<organism evidence="1 2">
    <name type="scientific">Bosea lupini</name>
    <dbReference type="NCBI Taxonomy" id="1036779"/>
    <lineage>
        <taxon>Bacteria</taxon>
        <taxon>Pseudomonadati</taxon>
        <taxon>Pseudomonadota</taxon>
        <taxon>Alphaproteobacteria</taxon>
        <taxon>Hyphomicrobiales</taxon>
        <taxon>Boseaceae</taxon>
        <taxon>Bosea</taxon>
    </lineage>
</organism>
<evidence type="ECO:0000313" key="1">
    <source>
        <dbReference type="EMBL" id="SEL54812.1"/>
    </source>
</evidence>
<dbReference type="Proteomes" id="UP000199664">
    <property type="component" value="Unassembled WGS sequence"/>
</dbReference>
<dbReference type="AlphaFoldDB" id="A0A1H7R3W7"/>
<name>A0A1H7R3W7_9HYPH</name>
<protein>
    <submittedName>
        <fullName evidence="1">Uncharacterized protein</fullName>
    </submittedName>
</protein>
<dbReference type="OrthoDB" id="8162990at2"/>
<sequence>MPTASLAPFKRAATFFGGMALVVTALTMGASYQNGFGESSEAVAQTKLQRGAPADVQFAAVNPAEMRRDFAHRVVPTSQREASLKGNTVLR</sequence>